<feature type="compositionally biased region" description="Basic and acidic residues" evidence="1">
    <location>
        <begin position="302"/>
        <end position="335"/>
    </location>
</feature>
<sequence length="407" mass="44937">MGEPSQDPQWLGLSEQEIVDLQLAGVEVPEYAVDDLRERRRASTRERYEQSLREEAEERRQRDTVAIVPYIDRPSVGSDEAGPSRVRSEVPEGEMPLRKRFRSSVIAEEQTEWTDIHVIPTPVLPIPVPSPVPSPLPSPDPLDDPAEQFTPPGHFILPEDEVEEDPSEDADTDSVPSSPPLAPPPVAAPSPAAVPLQGTPILAGDQIPAILLTGYLALQGQLEESRRMIDTLLQRSDRGRGGVIPDGVSVGLVSVELRALGDIRRLLADSGDPAWRAAIVDTVTSMVVQIRDVIRAGLTMPPRRDNRANARGIERDEGSQNIEGDRPNENAHDEQDHEEEVDELNGQQGNQREAIQGLYKDYKCNLHSKEETRDEHGNVPLGLRDRVRSNADTAHYTPQEGKGKTTF</sequence>
<feature type="region of interest" description="Disordered" evidence="1">
    <location>
        <begin position="36"/>
        <end position="93"/>
    </location>
</feature>
<dbReference type="Proteomes" id="UP001237642">
    <property type="component" value="Unassembled WGS sequence"/>
</dbReference>
<organism evidence="2 3">
    <name type="scientific">Heracleum sosnowskyi</name>
    <dbReference type="NCBI Taxonomy" id="360622"/>
    <lineage>
        <taxon>Eukaryota</taxon>
        <taxon>Viridiplantae</taxon>
        <taxon>Streptophyta</taxon>
        <taxon>Embryophyta</taxon>
        <taxon>Tracheophyta</taxon>
        <taxon>Spermatophyta</taxon>
        <taxon>Magnoliopsida</taxon>
        <taxon>eudicotyledons</taxon>
        <taxon>Gunneridae</taxon>
        <taxon>Pentapetalae</taxon>
        <taxon>asterids</taxon>
        <taxon>campanulids</taxon>
        <taxon>Apiales</taxon>
        <taxon>Apiaceae</taxon>
        <taxon>Apioideae</taxon>
        <taxon>apioid superclade</taxon>
        <taxon>Tordylieae</taxon>
        <taxon>Tordyliinae</taxon>
        <taxon>Heracleum</taxon>
    </lineage>
</organism>
<feature type="compositionally biased region" description="Basic and acidic residues" evidence="1">
    <location>
        <begin position="36"/>
        <end position="63"/>
    </location>
</feature>
<name>A0AAD8M8W0_9APIA</name>
<dbReference type="AlphaFoldDB" id="A0AAD8M8W0"/>
<feature type="compositionally biased region" description="Basic and acidic residues" evidence="1">
    <location>
        <begin position="369"/>
        <end position="389"/>
    </location>
</feature>
<evidence type="ECO:0000313" key="2">
    <source>
        <dbReference type="EMBL" id="KAK1363363.1"/>
    </source>
</evidence>
<gene>
    <name evidence="2" type="ORF">POM88_038924</name>
</gene>
<proteinExistence type="predicted"/>
<dbReference type="EMBL" id="JAUIZM010000009">
    <property type="protein sequence ID" value="KAK1363363.1"/>
    <property type="molecule type" value="Genomic_DNA"/>
</dbReference>
<feature type="region of interest" description="Disordered" evidence="1">
    <location>
        <begin position="300"/>
        <end position="349"/>
    </location>
</feature>
<feature type="region of interest" description="Disordered" evidence="1">
    <location>
        <begin position="130"/>
        <end position="192"/>
    </location>
</feature>
<feature type="region of interest" description="Disordered" evidence="1">
    <location>
        <begin position="369"/>
        <end position="407"/>
    </location>
</feature>
<comment type="caution">
    <text evidence="2">The sequence shown here is derived from an EMBL/GenBank/DDBJ whole genome shotgun (WGS) entry which is preliminary data.</text>
</comment>
<feature type="compositionally biased region" description="Pro residues" evidence="1">
    <location>
        <begin position="130"/>
        <end position="140"/>
    </location>
</feature>
<protein>
    <submittedName>
        <fullName evidence="2">Uncharacterized protein</fullName>
    </submittedName>
</protein>
<evidence type="ECO:0000256" key="1">
    <source>
        <dbReference type="SAM" id="MobiDB-lite"/>
    </source>
</evidence>
<feature type="compositionally biased region" description="Acidic residues" evidence="1">
    <location>
        <begin position="158"/>
        <end position="172"/>
    </location>
</feature>
<reference evidence="2" key="2">
    <citation type="submission" date="2023-05" db="EMBL/GenBank/DDBJ databases">
        <authorList>
            <person name="Schelkunov M.I."/>
        </authorList>
    </citation>
    <scope>NUCLEOTIDE SEQUENCE</scope>
    <source>
        <strain evidence="2">Hsosn_3</strain>
        <tissue evidence="2">Leaf</tissue>
    </source>
</reference>
<feature type="compositionally biased region" description="Pro residues" evidence="1">
    <location>
        <begin position="177"/>
        <end position="188"/>
    </location>
</feature>
<evidence type="ECO:0000313" key="3">
    <source>
        <dbReference type="Proteomes" id="UP001237642"/>
    </source>
</evidence>
<accession>A0AAD8M8W0</accession>
<reference evidence="2" key="1">
    <citation type="submission" date="2023-02" db="EMBL/GenBank/DDBJ databases">
        <title>Genome of toxic invasive species Heracleum sosnowskyi carries increased number of genes despite the absence of recent whole-genome duplications.</title>
        <authorList>
            <person name="Schelkunov M."/>
            <person name="Shtratnikova V."/>
            <person name="Makarenko M."/>
            <person name="Klepikova A."/>
            <person name="Omelchenko D."/>
            <person name="Novikova G."/>
            <person name="Obukhova E."/>
            <person name="Bogdanov V."/>
            <person name="Penin A."/>
            <person name="Logacheva M."/>
        </authorList>
    </citation>
    <scope>NUCLEOTIDE SEQUENCE</scope>
    <source>
        <strain evidence="2">Hsosn_3</strain>
        <tissue evidence="2">Leaf</tissue>
    </source>
</reference>
<keyword evidence="3" id="KW-1185">Reference proteome</keyword>